<evidence type="ECO:0000313" key="2">
    <source>
        <dbReference type="Proteomes" id="UP001163603"/>
    </source>
</evidence>
<dbReference type="Proteomes" id="UP001163603">
    <property type="component" value="Chromosome 3"/>
</dbReference>
<gene>
    <name evidence="1" type="ORF">Pint_03806</name>
</gene>
<accession>A0ACC0Z137</accession>
<name>A0ACC0Z137_9ROSI</name>
<reference evidence="2" key="1">
    <citation type="journal article" date="2023" name="G3 (Bethesda)">
        <title>Genome assembly and association tests identify interacting loci associated with vigor, precocity, and sex in interspecific pistachio rootstocks.</title>
        <authorList>
            <person name="Palmer W."/>
            <person name="Jacygrad E."/>
            <person name="Sagayaradj S."/>
            <person name="Cavanaugh K."/>
            <person name="Han R."/>
            <person name="Bertier L."/>
            <person name="Beede B."/>
            <person name="Kafkas S."/>
            <person name="Golino D."/>
            <person name="Preece J."/>
            <person name="Michelmore R."/>
        </authorList>
    </citation>
    <scope>NUCLEOTIDE SEQUENCE [LARGE SCALE GENOMIC DNA]</scope>
</reference>
<comment type="caution">
    <text evidence="1">The sequence shown here is derived from an EMBL/GenBank/DDBJ whole genome shotgun (WGS) entry which is preliminary data.</text>
</comment>
<organism evidence="1 2">
    <name type="scientific">Pistacia integerrima</name>
    <dbReference type="NCBI Taxonomy" id="434235"/>
    <lineage>
        <taxon>Eukaryota</taxon>
        <taxon>Viridiplantae</taxon>
        <taxon>Streptophyta</taxon>
        <taxon>Embryophyta</taxon>
        <taxon>Tracheophyta</taxon>
        <taxon>Spermatophyta</taxon>
        <taxon>Magnoliopsida</taxon>
        <taxon>eudicotyledons</taxon>
        <taxon>Gunneridae</taxon>
        <taxon>Pentapetalae</taxon>
        <taxon>rosids</taxon>
        <taxon>malvids</taxon>
        <taxon>Sapindales</taxon>
        <taxon>Anacardiaceae</taxon>
        <taxon>Pistacia</taxon>
    </lineage>
</organism>
<sequence>MPSFLENKSCYYVTFFMQPNSSEVVNTQELTSTWRLKLSKVKGMETLLIGGVLGSFCMSYYLFNRNDCRSQKTQGEGNERRELSKMYSHSIPCINIDHKFVYHPYEEE</sequence>
<protein>
    <submittedName>
        <fullName evidence="1">Uncharacterized protein</fullName>
    </submittedName>
</protein>
<keyword evidence="2" id="KW-1185">Reference proteome</keyword>
<proteinExistence type="predicted"/>
<dbReference type="EMBL" id="CM047738">
    <property type="protein sequence ID" value="KAJ0044654.1"/>
    <property type="molecule type" value="Genomic_DNA"/>
</dbReference>
<evidence type="ECO:0000313" key="1">
    <source>
        <dbReference type="EMBL" id="KAJ0044654.1"/>
    </source>
</evidence>